<dbReference type="GO" id="GO:0006297">
    <property type="term" value="P:nucleotide-excision repair, DNA gap filling"/>
    <property type="evidence" value="ECO:0007669"/>
    <property type="project" value="TreeGrafter"/>
</dbReference>
<dbReference type="GO" id="GO:0006310">
    <property type="term" value="P:DNA recombination"/>
    <property type="evidence" value="ECO:0007669"/>
    <property type="project" value="InterPro"/>
</dbReference>
<comment type="catalytic activity">
    <reaction evidence="1">
        <text>ATP + (deoxyribonucleotide)n-3'-hydroxyl + 5'-phospho-(deoxyribonucleotide)m = (deoxyribonucleotide)n+m + AMP + diphosphate.</text>
        <dbReference type="EC" id="6.5.1.1"/>
    </reaction>
</comment>
<evidence type="ECO:0000313" key="4">
    <source>
        <dbReference type="Proteomes" id="UP000565468"/>
    </source>
</evidence>
<dbReference type="CDD" id="cd07906">
    <property type="entry name" value="Adenylation_DNA_ligase_LigD_LigC"/>
    <property type="match status" value="1"/>
</dbReference>
<organism evidence="3 4">
    <name type="scientific">Paenibacillus lemnae</name>
    <dbReference type="NCBI Taxonomy" id="1330551"/>
    <lineage>
        <taxon>Bacteria</taxon>
        <taxon>Bacillati</taxon>
        <taxon>Bacillota</taxon>
        <taxon>Bacilli</taxon>
        <taxon>Bacillales</taxon>
        <taxon>Paenibacillaceae</taxon>
        <taxon>Paenibacillus</taxon>
    </lineage>
</organism>
<dbReference type="EMBL" id="JABBPN010000005">
    <property type="protein sequence ID" value="NMO95730.1"/>
    <property type="molecule type" value="Genomic_DNA"/>
</dbReference>
<accession>A0A848M6B2</accession>
<dbReference type="Proteomes" id="UP000565468">
    <property type="component" value="Unassembled WGS sequence"/>
</dbReference>
<dbReference type="PANTHER" id="PTHR45997:SF1">
    <property type="entry name" value="DNA LIGASE 4"/>
    <property type="match status" value="1"/>
</dbReference>
<dbReference type="AlphaFoldDB" id="A0A848M6B2"/>
<evidence type="ECO:0000259" key="2">
    <source>
        <dbReference type="PROSITE" id="PS50160"/>
    </source>
</evidence>
<dbReference type="Gene3D" id="3.30.1490.70">
    <property type="match status" value="1"/>
</dbReference>
<dbReference type="Pfam" id="PF01068">
    <property type="entry name" value="DNA_ligase_A_M"/>
    <property type="match status" value="1"/>
</dbReference>
<feature type="domain" description="ATP-dependent DNA ligase family profile" evidence="2">
    <location>
        <begin position="108"/>
        <end position="236"/>
    </location>
</feature>
<dbReference type="GO" id="GO:0005524">
    <property type="term" value="F:ATP binding"/>
    <property type="evidence" value="ECO:0007669"/>
    <property type="project" value="InterPro"/>
</dbReference>
<dbReference type="PROSITE" id="PS50160">
    <property type="entry name" value="DNA_LIGASE_A3"/>
    <property type="match status" value="1"/>
</dbReference>
<dbReference type="SUPFAM" id="SSF56091">
    <property type="entry name" value="DNA ligase/mRNA capping enzyme, catalytic domain"/>
    <property type="match status" value="1"/>
</dbReference>
<dbReference type="RefSeq" id="WP_169504502.1">
    <property type="nucleotide sequence ID" value="NZ_JABBPN010000005.1"/>
</dbReference>
<dbReference type="PANTHER" id="PTHR45997">
    <property type="entry name" value="DNA LIGASE 4"/>
    <property type="match status" value="1"/>
</dbReference>
<dbReference type="InterPro" id="IPR012310">
    <property type="entry name" value="DNA_ligase_ATP-dep_cent"/>
</dbReference>
<keyword evidence="3" id="KW-0436">Ligase</keyword>
<reference evidence="3 4" key="1">
    <citation type="submission" date="2020-04" db="EMBL/GenBank/DDBJ databases">
        <title>Paenibacillus algicola sp. nov., a novel marine bacterium producing alginate lyase.</title>
        <authorList>
            <person name="Huang H."/>
        </authorList>
    </citation>
    <scope>NUCLEOTIDE SEQUENCE [LARGE SCALE GENOMIC DNA]</scope>
    <source>
        <strain evidence="3 4">L7-75</strain>
    </source>
</reference>
<evidence type="ECO:0000313" key="3">
    <source>
        <dbReference type="EMBL" id="NMO95730.1"/>
    </source>
</evidence>
<dbReference type="InterPro" id="IPR029710">
    <property type="entry name" value="LIG4"/>
</dbReference>
<dbReference type="Gene3D" id="3.30.470.30">
    <property type="entry name" value="DNA ligase/mRNA capping enzyme"/>
    <property type="match status" value="1"/>
</dbReference>
<dbReference type="InterPro" id="IPR012340">
    <property type="entry name" value="NA-bd_OB-fold"/>
</dbReference>
<proteinExistence type="predicted"/>
<dbReference type="SUPFAM" id="SSF50249">
    <property type="entry name" value="Nucleic acid-binding proteins"/>
    <property type="match status" value="1"/>
</dbReference>
<keyword evidence="4" id="KW-1185">Reference proteome</keyword>
<dbReference type="GO" id="GO:0006303">
    <property type="term" value="P:double-strand break repair via nonhomologous end joining"/>
    <property type="evidence" value="ECO:0007669"/>
    <property type="project" value="TreeGrafter"/>
</dbReference>
<sequence>MTELKKLLPKEPMAPISISTDRIPEGEEWGYQLKWDGVRILSLIEDGNITLISRSMLNKTRLYPEVTSALSGLKDQRLLLDGEVVYFHPELGRPVFQKVLQRERSRTVNAQAPRLTYVLFDILIHGDEDLRPLPYIERHERLKDVIQGQQGLLLADLFQDGNTLWSWAEERNWEGIVIKKLSAPYREGKKHQDWFKKKTSVILDAEAPALIIRDGRAASLVVTGEGGAYIGRASLGLNDKTRQLLLAYAKQYPGTCCLSPLPSDLHKEQLSWLSKPLQIVVTFLEWSQDGVMRHPKLVDIKGLKTP</sequence>
<evidence type="ECO:0000256" key="1">
    <source>
        <dbReference type="ARBA" id="ARBA00034003"/>
    </source>
</evidence>
<dbReference type="GO" id="GO:0003910">
    <property type="term" value="F:DNA ligase (ATP) activity"/>
    <property type="evidence" value="ECO:0007669"/>
    <property type="project" value="UniProtKB-EC"/>
</dbReference>
<comment type="caution">
    <text evidence="3">The sequence shown here is derived from an EMBL/GenBank/DDBJ whole genome shotgun (WGS) entry which is preliminary data.</text>
</comment>
<name>A0A848M6B2_PAELE</name>
<dbReference type="GO" id="GO:0003677">
    <property type="term" value="F:DNA binding"/>
    <property type="evidence" value="ECO:0007669"/>
    <property type="project" value="InterPro"/>
</dbReference>
<dbReference type="Gene3D" id="2.40.50.140">
    <property type="entry name" value="Nucleic acid-binding proteins"/>
    <property type="match status" value="1"/>
</dbReference>
<protein>
    <submittedName>
        <fullName evidence="3">DNA ligase</fullName>
    </submittedName>
</protein>
<gene>
    <name evidence="3" type="ORF">HII30_08080</name>
</gene>